<dbReference type="SUPFAM" id="SSF50494">
    <property type="entry name" value="Trypsin-like serine proteases"/>
    <property type="match status" value="1"/>
</dbReference>
<feature type="compositionally biased region" description="Low complexity" evidence="9">
    <location>
        <begin position="1012"/>
        <end position="1036"/>
    </location>
</feature>
<reference evidence="13 14" key="1">
    <citation type="submission" date="2024-05" db="EMBL/GenBank/DDBJ databases">
        <title>Genetic variation in Jamaican populations of the coffee berry borer (Hypothenemus hampei).</title>
        <authorList>
            <person name="Errbii M."/>
            <person name="Myrie A."/>
        </authorList>
    </citation>
    <scope>NUCLEOTIDE SEQUENCE [LARGE SCALE GENOMIC DNA]</scope>
    <source>
        <strain evidence="13">JA-Hopewell-2020-01-JO</strain>
        <tissue evidence="13">Whole body</tissue>
    </source>
</reference>
<evidence type="ECO:0000256" key="2">
    <source>
        <dbReference type="ARBA" id="ARBA00022692"/>
    </source>
</evidence>
<dbReference type="InterPro" id="IPR001254">
    <property type="entry name" value="Trypsin_dom"/>
</dbReference>
<feature type="compositionally biased region" description="Polar residues" evidence="9">
    <location>
        <begin position="677"/>
        <end position="687"/>
    </location>
</feature>
<comment type="caution">
    <text evidence="8">Lacks conserved residue(s) required for the propagation of feature annotation.</text>
</comment>
<feature type="compositionally biased region" description="Low complexity" evidence="9">
    <location>
        <begin position="570"/>
        <end position="596"/>
    </location>
</feature>
<keyword evidence="4 10" id="KW-1133">Transmembrane helix</keyword>
<dbReference type="Pfam" id="PF01390">
    <property type="entry name" value="SEA"/>
    <property type="match status" value="1"/>
</dbReference>
<gene>
    <name evidence="13" type="ORF">ABEB36_011789</name>
</gene>
<feature type="compositionally biased region" description="Polar residues" evidence="9">
    <location>
        <begin position="959"/>
        <end position="973"/>
    </location>
</feature>
<evidence type="ECO:0000256" key="5">
    <source>
        <dbReference type="ARBA" id="ARBA00023136"/>
    </source>
</evidence>
<feature type="domain" description="Peptidase S1" evidence="12">
    <location>
        <begin position="1463"/>
        <end position="1702"/>
    </location>
</feature>
<dbReference type="Gene3D" id="2.40.10.10">
    <property type="entry name" value="Trypsin-like serine proteases"/>
    <property type="match status" value="2"/>
</dbReference>
<evidence type="ECO:0000256" key="9">
    <source>
        <dbReference type="SAM" id="MobiDB-lite"/>
    </source>
</evidence>
<dbReference type="Pfam" id="PF00057">
    <property type="entry name" value="Ldl_recept_a"/>
    <property type="match status" value="3"/>
</dbReference>
<dbReference type="SMART" id="SM00192">
    <property type="entry name" value="LDLa"/>
    <property type="match status" value="5"/>
</dbReference>
<feature type="region of interest" description="Disordered" evidence="9">
    <location>
        <begin position="484"/>
        <end position="713"/>
    </location>
</feature>
<dbReference type="SUPFAM" id="SSF82671">
    <property type="entry name" value="SEA domain"/>
    <property type="match status" value="1"/>
</dbReference>
<protein>
    <submittedName>
        <fullName evidence="13">Uncharacterized protein</fullName>
    </submittedName>
</protein>
<evidence type="ECO:0000256" key="1">
    <source>
        <dbReference type="ARBA" id="ARBA00004606"/>
    </source>
</evidence>
<keyword evidence="2 10" id="KW-0812">Transmembrane</keyword>
<feature type="compositionally biased region" description="Pro residues" evidence="9">
    <location>
        <begin position="549"/>
        <end position="569"/>
    </location>
</feature>
<dbReference type="SUPFAM" id="SSF56487">
    <property type="entry name" value="SRCR-like"/>
    <property type="match status" value="1"/>
</dbReference>
<feature type="transmembrane region" description="Helical" evidence="10">
    <location>
        <begin position="229"/>
        <end position="254"/>
    </location>
</feature>
<evidence type="ECO:0000313" key="14">
    <source>
        <dbReference type="Proteomes" id="UP001566132"/>
    </source>
</evidence>
<dbReference type="CDD" id="cd00112">
    <property type="entry name" value="LDLa"/>
    <property type="match status" value="5"/>
</dbReference>
<dbReference type="EMBL" id="JBDJPC010000009">
    <property type="protein sequence ID" value="KAL1491149.1"/>
    <property type="molecule type" value="Genomic_DNA"/>
</dbReference>
<feature type="region of interest" description="Disordered" evidence="9">
    <location>
        <begin position="105"/>
        <end position="129"/>
    </location>
</feature>
<organism evidence="13 14">
    <name type="scientific">Hypothenemus hampei</name>
    <name type="common">Coffee berry borer</name>
    <dbReference type="NCBI Taxonomy" id="57062"/>
    <lineage>
        <taxon>Eukaryota</taxon>
        <taxon>Metazoa</taxon>
        <taxon>Ecdysozoa</taxon>
        <taxon>Arthropoda</taxon>
        <taxon>Hexapoda</taxon>
        <taxon>Insecta</taxon>
        <taxon>Pterygota</taxon>
        <taxon>Neoptera</taxon>
        <taxon>Endopterygota</taxon>
        <taxon>Coleoptera</taxon>
        <taxon>Polyphaga</taxon>
        <taxon>Cucujiformia</taxon>
        <taxon>Curculionidae</taxon>
        <taxon>Scolytinae</taxon>
        <taxon>Hypothenemus</taxon>
    </lineage>
</organism>
<dbReference type="InterPro" id="IPR051487">
    <property type="entry name" value="Ser/Thr_Proteases_Immune/Dev"/>
</dbReference>
<feature type="compositionally biased region" description="Pro residues" evidence="9">
    <location>
        <begin position="509"/>
        <end position="541"/>
    </location>
</feature>
<dbReference type="PANTHER" id="PTHR24256">
    <property type="entry name" value="TRYPTASE-RELATED"/>
    <property type="match status" value="1"/>
</dbReference>
<feature type="compositionally biased region" description="Polar residues" evidence="9">
    <location>
        <begin position="649"/>
        <end position="668"/>
    </location>
</feature>
<dbReference type="Pfam" id="PF00089">
    <property type="entry name" value="Trypsin"/>
    <property type="match status" value="1"/>
</dbReference>
<dbReference type="GO" id="GO:0016020">
    <property type="term" value="C:membrane"/>
    <property type="evidence" value="ECO:0007669"/>
    <property type="project" value="UniProtKB-SubCell"/>
</dbReference>
<feature type="region of interest" description="Disordered" evidence="9">
    <location>
        <begin position="284"/>
        <end position="308"/>
    </location>
</feature>
<feature type="compositionally biased region" description="Pro residues" evidence="9">
    <location>
        <begin position="607"/>
        <end position="633"/>
    </location>
</feature>
<evidence type="ECO:0000256" key="7">
    <source>
        <dbReference type="ARBA" id="ARBA00024195"/>
    </source>
</evidence>
<feature type="compositionally biased region" description="Acidic residues" evidence="9">
    <location>
        <begin position="893"/>
        <end position="902"/>
    </location>
</feature>
<keyword evidence="3" id="KW-0735">Signal-anchor</keyword>
<dbReference type="CDD" id="cd00190">
    <property type="entry name" value="Tryp_SPc"/>
    <property type="match status" value="1"/>
</dbReference>
<feature type="disulfide bond" evidence="8">
    <location>
        <begin position="1301"/>
        <end position="1316"/>
    </location>
</feature>
<feature type="compositionally biased region" description="Basic and acidic residues" evidence="9">
    <location>
        <begin position="118"/>
        <end position="129"/>
    </location>
</feature>
<keyword evidence="5 10" id="KW-0472">Membrane</keyword>
<feature type="compositionally biased region" description="Low complexity" evidence="9">
    <location>
        <begin position="493"/>
        <end position="503"/>
    </location>
</feature>
<dbReference type="InterPro" id="IPR023415">
    <property type="entry name" value="LDLR_class-A_CS"/>
</dbReference>
<dbReference type="SMART" id="SM00020">
    <property type="entry name" value="Tryp_SPc"/>
    <property type="match status" value="1"/>
</dbReference>
<dbReference type="PROSITE" id="PS50068">
    <property type="entry name" value="LDLRA_2"/>
    <property type="match status" value="5"/>
</dbReference>
<feature type="region of interest" description="Disordered" evidence="9">
    <location>
        <begin position="1008"/>
        <end position="1036"/>
    </location>
</feature>
<dbReference type="PROSITE" id="PS50024">
    <property type="entry name" value="SEA"/>
    <property type="match status" value="1"/>
</dbReference>
<feature type="region of interest" description="Disordered" evidence="9">
    <location>
        <begin position="852"/>
        <end position="978"/>
    </location>
</feature>
<dbReference type="InterPro" id="IPR036772">
    <property type="entry name" value="SRCR-like_dom_sf"/>
</dbReference>
<comment type="caution">
    <text evidence="13">The sequence shown here is derived from an EMBL/GenBank/DDBJ whole genome shotgun (WGS) entry which is preliminary data.</text>
</comment>
<comment type="subcellular location">
    <subcellularLocation>
        <location evidence="1">Membrane</location>
        <topology evidence="1">Single-pass type II membrane protein</topology>
    </subcellularLocation>
</comment>
<proteinExistence type="inferred from homology"/>
<name>A0ABD1EBP9_HYPHA</name>
<comment type="similarity">
    <text evidence="7">Belongs to the peptidase S1 family. CLIP subfamily.</text>
</comment>
<dbReference type="Gene3D" id="2.10.25.10">
    <property type="entry name" value="Laminin"/>
    <property type="match status" value="1"/>
</dbReference>
<feature type="disulfide bond" evidence="8">
    <location>
        <begin position="1220"/>
        <end position="1235"/>
    </location>
</feature>
<evidence type="ECO:0000313" key="13">
    <source>
        <dbReference type="EMBL" id="KAL1491149.1"/>
    </source>
</evidence>
<sequence>MDADSSYGGSDTAPDSHTDQMNHQTTPPTKEDTPTNQYYHKNEVTLPITGDEVDFRKSKEPHYMSSINLNIKQSLENHSNLEEMSKNYRSTSYLNAADGADVKKDVGIENPAFDDDGERPKSSTFDEKKPYNGEMARELTKNNGKEDELAMTEAVNLELINLKPGKDVAGPYENVCNGIPVKKDEDPEMGTSPYDEYFVPVNEHRKYIRGEKLYVTMDKRNQKTTRGKCLCWTVCLCIVSAALIIGILAAVGVIGNQSPMAPKEITARHFSGQETLVKGAAVFGSNPDDETTSPGPPSSTLANIPPHTDTSMIEVPRALESEITIDNMEFSEPLRNSSSSEYQTLAQSIENQLKKTLFTNDMLNYGSSDIEVKVMEFLPGSVIVKYRVAWRFKEGIHNARDPINKDVLDRRINNVLHRNHGIMESYRLADRSMDTKKIMDLCQIQNNGCQYKCLFDYMNKLDFVCQCPVGKILADNGKSCIEKDVEPDEEQSSSEVSPLQESSNKPSPSAEPVPLPEPTAEPLPSPEPGSLPEPTAEPAPLPESTAEPSPSPEPVALPEPTAEPAPLPEPTAESAPLPEPTAEPSSSPESVSIPEPTAEPVALPEPTAEPSPSPEPSALPEPTAEPAPLPQPAAEPSSSPKSAVISEPEPTTESKPSSNIAQSASGAPNDSMPVVLQSGSETTTQLITEPPVERQESRLLNHGTQTEESSESNFVPYFRNETEPVEDHDDEYHFVNEEATYLEPSTEKMTEHKTERLVEMSLKTYNDSELEMTTMIQATSSNLLTKERLKEMDSIKVVTPEAEIFILTSTSTSTEPPHQTVEHNISPFLPEIENDTLVNILHSDEHFVDHNQDADQNETKAPPTLINDQLNHTNPFDPHPTDVTSLGVLPLNEDNEINEESVSESRSYDTTDSSSTSESSSSSLNNSESSSEPNSDNTTISESTTESEANTESTTSQEDSVSSGSVNKESNATSREEVELSMTLPPEVFNNVHSNIYFEQALEVHDQPPNVTTTTTTTTTTTSTTSTTTTTMEPTEVTTTDEVTTVIATTTTDLPEYEVKEPSEADVTTTERLFLTKRPSVNEKEEDLSVMPLDSFNSISVEEQSVMDKFHPTIAPYEKIDNKDLFSTVANVTTPLTSSETIKPVTEDFRLFSFARCAIGEFQCTNGTSIQDGRYCVPAEDRCDSVIQCSDGSDEVGCADGCVNNFKCNDGKCLKRNRVCDGIANCNDASDETNCDTWACVNEEFSCGNASRCLPLSWKCDGKLQCANGDDERGCQSSALCPTHSFYCSEQQTCIADTRRCDGQIDCSSGEDESNCECPDDKFKCHMGGVCLDWPMRCDGVAQCPDRSDEWACLSLNSTDNILKVRNTNDSWTMVCLDENNWNTSDADTACQILGYSGSIQVKPVEKLYDNSTMEFYELQTQEGATFFGQLRKRNSCTKVATLYCQEFACGGGNEAGAPQARKIGGNKAATTQWPSLALLYNKNTNVQCTSTIVAPLWLIASYSCVVPQINGSDWMVYAGSTNIFAGDNSSTQLRDVADMVVHPQAKYTTYEYENDVVLVRVNQPFVLGRNVSTICLPDKEIEPRQLCVLSGWGINNPGDSNKEQYLHYLPVPLIESSICNSTKHYNGLLHQGKICAGYTDSDMTPCYNDEGAPLMCYSEPETRWELQGILSHHENCGLGRHPAIYSSINGKIKRWITETIGQALIKRAMT</sequence>
<feature type="region of interest" description="Disordered" evidence="9">
    <location>
        <begin position="1"/>
        <end position="42"/>
    </location>
</feature>
<dbReference type="PROSITE" id="PS50240">
    <property type="entry name" value="TRYPSIN_DOM"/>
    <property type="match status" value="1"/>
</dbReference>
<feature type="domain" description="SEA" evidence="11">
    <location>
        <begin position="315"/>
        <end position="443"/>
    </location>
</feature>
<feature type="compositionally biased region" description="Polar residues" evidence="9">
    <location>
        <begin position="702"/>
        <end position="713"/>
    </location>
</feature>
<feature type="compositionally biased region" description="Polar residues" evidence="9">
    <location>
        <begin position="21"/>
        <end position="39"/>
    </location>
</feature>
<feature type="disulfide bond" evidence="8">
    <location>
        <begin position="1338"/>
        <end position="1353"/>
    </location>
</feature>
<dbReference type="PROSITE" id="PS01209">
    <property type="entry name" value="LDLRA_1"/>
    <property type="match status" value="3"/>
</dbReference>
<evidence type="ECO:0000256" key="6">
    <source>
        <dbReference type="ARBA" id="ARBA00023157"/>
    </source>
</evidence>
<keyword evidence="6 8" id="KW-1015">Disulfide bond</keyword>
<keyword evidence="14" id="KW-1185">Reference proteome</keyword>
<dbReference type="InterPro" id="IPR043504">
    <property type="entry name" value="Peptidase_S1_PA_chymotrypsin"/>
</dbReference>
<dbReference type="InterPro" id="IPR000082">
    <property type="entry name" value="SEA_dom"/>
</dbReference>
<dbReference type="SUPFAM" id="SSF57424">
    <property type="entry name" value="LDL receptor-like module"/>
    <property type="match status" value="5"/>
</dbReference>
<dbReference type="Gene3D" id="4.10.400.10">
    <property type="entry name" value="Low-density Lipoprotein Receptor"/>
    <property type="match status" value="5"/>
</dbReference>
<feature type="disulfide bond" evidence="8">
    <location>
        <begin position="1183"/>
        <end position="1198"/>
    </location>
</feature>
<evidence type="ECO:0000256" key="10">
    <source>
        <dbReference type="SAM" id="Phobius"/>
    </source>
</evidence>
<dbReference type="PRINTS" id="PR00261">
    <property type="entry name" value="LDLRECEPTOR"/>
</dbReference>
<evidence type="ECO:0000259" key="12">
    <source>
        <dbReference type="PROSITE" id="PS50240"/>
    </source>
</evidence>
<feature type="disulfide bond" evidence="8">
    <location>
        <begin position="1208"/>
        <end position="1226"/>
    </location>
</feature>
<dbReference type="InterPro" id="IPR009003">
    <property type="entry name" value="Peptidase_S1_PA"/>
</dbReference>
<dbReference type="InterPro" id="IPR036364">
    <property type="entry name" value="SEA_dom_sf"/>
</dbReference>
<evidence type="ECO:0000259" key="11">
    <source>
        <dbReference type="PROSITE" id="PS50024"/>
    </source>
</evidence>
<accession>A0ABD1EBP9</accession>
<evidence type="ECO:0000256" key="3">
    <source>
        <dbReference type="ARBA" id="ARBA00022968"/>
    </source>
</evidence>
<dbReference type="InterPro" id="IPR002172">
    <property type="entry name" value="LDrepeatLR_classA_rpt"/>
</dbReference>
<dbReference type="InterPro" id="IPR036055">
    <property type="entry name" value="LDL_receptor-like_sf"/>
</dbReference>
<evidence type="ECO:0000256" key="4">
    <source>
        <dbReference type="ARBA" id="ARBA00022989"/>
    </source>
</evidence>
<feature type="disulfide bond" evidence="8">
    <location>
        <begin position="1260"/>
        <end position="1275"/>
    </location>
</feature>
<feature type="compositionally biased region" description="Low complexity" evidence="9">
    <location>
        <begin position="904"/>
        <end position="958"/>
    </location>
</feature>
<dbReference type="Gene3D" id="3.30.70.960">
    <property type="entry name" value="SEA domain"/>
    <property type="match status" value="1"/>
</dbReference>
<dbReference type="Proteomes" id="UP001566132">
    <property type="component" value="Unassembled WGS sequence"/>
</dbReference>
<evidence type="ECO:0000256" key="8">
    <source>
        <dbReference type="PROSITE-ProRule" id="PRU00124"/>
    </source>
</evidence>